<dbReference type="OrthoDB" id="5585231at2759"/>
<proteinExistence type="predicted"/>
<name>A0A084VUQ0_ANOSI</name>
<gene>
    <name evidence="2" type="ORF">ZHAS_00009323</name>
</gene>
<dbReference type="VEuPathDB" id="VectorBase:ASIC009323"/>
<sequence>MDEHVPLHHESIRERKLVRSIEPVSPVGVVYPAPAERNVQPASSVPPPPPRPITPSSLSTKPAMEQEEDSHRASKQAPEKHDSPLFHSPSVTPGVSSAAALSLILPHNLSRSFDQTAAQSPPNYQAPLFRKASYGSSHYANFASADPQHQAGSVPQRVSPITVHQHTQQAPATSLLNSKPMDQRSNNPFILNFNNISGCCLKTSPTSTGSPLVTSPTQQSVIVSTTTAGTASTSTSSTSGAKRTRSLLLKSTSPLQQTLNSPLQASPPQCPPVPPRLSQIHAIASSSSSSSSPCSVAPSERNGAKNPPCTDIATLSNTATSEPSTAAPTATIVAGACYVTPPTPAPIHTTEAKQTLQAMLFESVPPAGTADATGCGLSASADGAASAIRKKRDDFLRTTMKICLVVSPPSKMQMKSLSLTHLDEIERQATTPTIISNDPHIRKVGYLLALITSTFNGTRHTARGAVARAEGDEESL</sequence>
<reference evidence="3" key="2">
    <citation type="submission" date="2020-05" db="UniProtKB">
        <authorList>
            <consortium name="EnsemblMetazoa"/>
        </authorList>
    </citation>
    <scope>IDENTIFICATION</scope>
</reference>
<dbReference type="STRING" id="74873.A0A084VUQ0"/>
<evidence type="ECO:0000313" key="4">
    <source>
        <dbReference type="Proteomes" id="UP000030765"/>
    </source>
</evidence>
<dbReference type="EnsemblMetazoa" id="ASIC009323-RA">
    <property type="protein sequence ID" value="ASIC009323-PA"/>
    <property type="gene ID" value="ASIC009323"/>
</dbReference>
<organism evidence="2">
    <name type="scientific">Anopheles sinensis</name>
    <name type="common">Mosquito</name>
    <dbReference type="NCBI Taxonomy" id="74873"/>
    <lineage>
        <taxon>Eukaryota</taxon>
        <taxon>Metazoa</taxon>
        <taxon>Ecdysozoa</taxon>
        <taxon>Arthropoda</taxon>
        <taxon>Hexapoda</taxon>
        <taxon>Insecta</taxon>
        <taxon>Pterygota</taxon>
        <taxon>Neoptera</taxon>
        <taxon>Endopterygota</taxon>
        <taxon>Diptera</taxon>
        <taxon>Nematocera</taxon>
        <taxon>Culicoidea</taxon>
        <taxon>Culicidae</taxon>
        <taxon>Anophelinae</taxon>
        <taxon>Anopheles</taxon>
    </lineage>
</organism>
<accession>A0A084VUQ0</accession>
<feature type="compositionally biased region" description="Polar residues" evidence="1">
    <location>
        <begin position="249"/>
        <end position="260"/>
    </location>
</feature>
<keyword evidence="4" id="KW-1185">Reference proteome</keyword>
<feature type="compositionally biased region" description="Pro residues" evidence="1">
    <location>
        <begin position="44"/>
        <end position="53"/>
    </location>
</feature>
<dbReference type="EMBL" id="KE525139">
    <property type="protein sequence ID" value="KFB41694.1"/>
    <property type="molecule type" value="Genomic_DNA"/>
</dbReference>
<evidence type="ECO:0000256" key="1">
    <source>
        <dbReference type="SAM" id="MobiDB-lite"/>
    </source>
</evidence>
<dbReference type="EMBL" id="ATLV01016983">
    <property type="status" value="NOT_ANNOTATED_CDS"/>
    <property type="molecule type" value="Genomic_DNA"/>
</dbReference>
<dbReference type="VEuPathDB" id="VectorBase:ASIS001207"/>
<feature type="compositionally biased region" description="Low complexity" evidence="1">
    <location>
        <begin position="224"/>
        <end position="241"/>
    </location>
</feature>
<reference evidence="2 4" key="1">
    <citation type="journal article" date="2014" name="BMC Genomics">
        <title>Genome sequence of Anopheles sinensis provides insight into genetics basis of mosquito competence for malaria parasites.</title>
        <authorList>
            <person name="Zhou D."/>
            <person name="Zhang D."/>
            <person name="Ding G."/>
            <person name="Shi L."/>
            <person name="Hou Q."/>
            <person name="Ye Y."/>
            <person name="Xu Y."/>
            <person name="Zhou H."/>
            <person name="Xiong C."/>
            <person name="Li S."/>
            <person name="Yu J."/>
            <person name="Hong S."/>
            <person name="Yu X."/>
            <person name="Zou P."/>
            <person name="Chen C."/>
            <person name="Chang X."/>
            <person name="Wang W."/>
            <person name="Lv Y."/>
            <person name="Sun Y."/>
            <person name="Ma L."/>
            <person name="Shen B."/>
            <person name="Zhu C."/>
        </authorList>
    </citation>
    <scope>NUCLEOTIDE SEQUENCE [LARGE SCALE GENOMIC DNA]</scope>
</reference>
<feature type="region of interest" description="Disordered" evidence="1">
    <location>
        <begin position="224"/>
        <end position="326"/>
    </location>
</feature>
<dbReference type="Proteomes" id="UP000030765">
    <property type="component" value="Unassembled WGS sequence"/>
</dbReference>
<evidence type="ECO:0000313" key="3">
    <source>
        <dbReference type="EnsemblMetazoa" id="ASIC009323-PA"/>
    </source>
</evidence>
<feature type="compositionally biased region" description="Basic and acidic residues" evidence="1">
    <location>
        <begin position="69"/>
        <end position="84"/>
    </location>
</feature>
<evidence type="ECO:0000313" key="2">
    <source>
        <dbReference type="EMBL" id="KFB41694.1"/>
    </source>
</evidence>
<dbReference type="OMA" id="SPPKYQM"/>
<feature type="region of interest" description="Disordered" evidence="1">
    <location>
        <begin position="32"/>
        <end position="92"/>
    </location>
</feature>
<dbReference type="AlphaFoldDB" id="A0A084VUQ0"/>
<protein>
    <submittedName>
        <fullName evidence="2 3">Uncharacterized protein</fullName>
    </submittedName>
</protein>